<name>A0A2R6XL15_MARPO</name>
<dbReference type="InterPro" id="IPR011009">
    <property type="entry name" value="Kinase-like_dom_sf"/>
</dbReference>
<dbReference type="SMART" id="SM00220">
    <property type="entry name" value="S_TKc"/>
    <property type="match status" value="1"/>
</dbReference>
<dbReference type="PROSITE" id="PS00107">
    <property type="entry name" value="PROTEIN_KINASE_ATP"/>
    <property type="match status" value="1"/>
</dbReference>
<feature type="region of interest" description="Disordered" evidence="8">
    <location>
        <begin position="88"/>
        <end position="113"/>
    </location>
</feature>
<keyword evidence="11" id="KW-1185">Reference proteome</keyword>
<dbReference type="PROSITE" id="PS50011">
    <property type="entry name" value="PROTEIN_KINASE_DOM"/>
    <property type="match status" value="1"/>
</dbReference>
<evidence type="ECO:0000313" key="11">
    <source>
        <dbReference type="Proteomes" id="UP000244005"/>
    </source>
</evidence>
<dbReference type="Gramene" id="Mp5g22820.1">
    <property type="protein sequence ID" value="Mp5g22820.1.cds"/>
    <property type="gene ID" value="Mp5g22820"/>
</dbReference>
<evidence type="ECO:0000256" key="5">
    <source>
        <dbReference type="ARBA" id="ARBA00022840"/>
    </source>
</evidence>
<dbReference type="EMBL" id="KZ772682">
    <property type="protein sequence ID" value="PTQ46803.1"/>
    <property type="molecule type" value="Genomic_DNA"/>
</dbReference>
<evidence type="ECO:0000256" key="4">
    <source>
        <dbReference type="ARBA" id="ARBA00022777"/>
    </source>
</evidence>
<reference evidence="11" key="1">
    <citation type="journal article" date="2017" name="Cell">
        <title>Insights into land plant evolution garnered from the Marchantia polymorpha genome.</title>
        <authorList>
            <person name="Bowman J.L."/>
            <person name="Kohchi T."/>
            <person name="Yamato K.T."/>
            <person name="Jenkins J."/>
            <person name="Shu S."/>
            <person name="Ishizaki K."/>
            <person name="Yamaoka S."/>
            <person name="Nishihama R."/>
            <person name="Nakamura Y."/>
            <person name="Berger F."/>
            <person name="Adam C."/>
            <person name="Aki S.S."/>
            <person name="Althoff F."/>
            <person name="Araki T."/>
            <person name="Arteaga-Vazquez M.A."/>
            <person name="Balasubrmanian S."/>
            <person name="Barry K."/>
            <person name="Bauer D."/>
            <person name="Boehm C.R."/>
            <person name="Briginshaw L."/>
            <person name="Caballero-Perez J."/>
            <person name="Catarino B."/>
            <person name="Chen F."/>
            <person name="Chiyoda S."/>
            <person name="Chovatia M."/>
            <person name="Davies K.M."/>
            <person name="Delmans M."/>
            <person name="Demura T."/>
            <person name="Dierschke T."/>
            <person name="Dolan L."/>
            <person name="Dorantes-Acosta A.E."/>
            <person name="Eklund D.M."/>
            <person name="Florent S.N."/>
            <person name="Flores-Sandoval E."/>
            <person name="Fujiyama A."/>
            <person name="Fukuzawa H."/>
            <person name="Galik B."/>
            <person name="Grimanelli D."/>
            <person name="Grimwood J."/>
            <person name="Grossniklaus U."/>
            <person name="Hamada T."/>
            <person name="Haseloff J."/>
            <person name="Hetherington A.J."/>
            <person name="Higo A."/>
            <person name="Hirakawa Y."/>
            <person name="Hundley H.N."/>
            <person name="Ikeda Y."/>
            <person name="Inoue K."/>
            <person name="Inoue S.I."/>
            <person name="Ishida S."/>
            <person name="Jia Q."/>
            <person name="Kakita M."/>
            <person name="Kanazawa T."/>
            <person name="Kawai Y."/>
            <person name="Kawashima T."/>
            <person name="Kennedy M."/>
            <person name="Kinose K."/>
            <person name="Kinoshita T."/>
            <person name="Kohara Y."/>
            <person name="Koide E."/>
            <person name="Komatsu K."/>
            <person name="Kopischke S."/>
            <person name="Kubo M."/>
            <person name="Kyozuka J."/>
            <person name="Lagercrantz U."/>
            <person name="Lin S.S."/>
            <person name="Lindquist E."/>
            <person name="Lipzen A.M."/>
            <person name="Lu C.W."/>
            <person name="De Luna E."/>
            <person name="Martienssen R.A."/>
            <person name="Minamino N."/>
            <person name="Mizutani M."/>
            <person name="Mizutani M."/>
            <person name="Mochizuki N."/>
            <person name="Monte I."/>
            <person name="Mosher R."/>
            <person name="Nagasaki H."/>
            <person name="Nakagami H."/>
            <person name="Naramoto S."/>
            <person name="Nishitani K."/>
            <person name="Ohtani M."/>
            <person name="Okamoto T."/>
            <person name="Okumura M."/>
            <person name="Phillips J."/>
            <person name="Pollak B."/>
            <person name="Reinders A."/>
            <person name="Rovekamp M."/>
            <person name="Sano R."/>
            <person name="Sawa S."/>
            <person name="Schmid M.W."/>
            <person name="Shirakawa M."/>
            <person name="Solano R."/>
            <person name="Spunde A."/>
            <person name="Suetsugu N."/>
            <person name="Sugano S."/>
            <person name="Sugiyama A."/>
            <person name="Sun R."/>
            <person name="Suzuki Y."/>
            <person name="Takenaka M."/>
            <person name="Takezawa D."/>
            <person name="Tomogane H."/>
            <person name="Tsuzuki M."/>
            <person name="Ueda T."/>
            <person name="Umeda M."/>
            <person name="Ward J.M."/>
            <person name="Watanabe Y."/>
            <person name="Yazaki K."/>
            <person name="Yokoyama R."/>
            <person name="Yoshitake Y."/>
            <person name="Yotsui I."/>
            <person name="Zachgo S."/>
            <person name="Schmutz J."/>
        </authorList>
    </citation>
    <scope>NUCLEOTIDE SEQUENCE [LARGE SCALE GENOMIC DNA]</scope>
    <source>
        <strain evidence="11">Tak-1</strain>
    </source>
</reference>
<dbReference type="Gene3D" id="3.30.200.20">
    <property type="entry name" value="Phosphorylase Kinase, domain 1"/>
    <property type="match status" value="1"/>
</dbReference>
<dbReference type="Proteomes" id="UP000244005">
    <property type="component" value="Unassembled WGS sequence"/>
</dbReference>
<proteinExistence type="inferred from homology"/>
<dbReference type="AlphaFoldDB" id="A0A2R6XL15"/>
<dbReference type="InterPro" id="IPR000719">
    <property type="entry name" value="Prot_kinase_dom"/>
</dbReference>
<dbReference type="PANTHER" id="PTHR44329">
    <property type="entry name" value="SERINE/THREONINE-PROTEIN KINASE TNNI3K-RELATED"/>
    <property type="match status" value="1"/>
</dbReference>
<evidence type="ECO:0000256" key="1">
    <source>
        <dbReference type="ARBA" id="ARBA00022527"/>
    </source>
</evidence>
<comment type="similarity">
    <text evidence="7">Belongs to the protein kinase superfamily.</text>
</comment>
<dbReference type="OrthoDB" id="10261027at2759"/>
<keyword evidence="5 6" id="KW-0067">ATP-binding</keyword>
<dbReference type="Pfam" id="PF07714">
    <property type="entry name" value="PK_Tyr_Ser-Thr"/>
    <property type="match status" value="1"/>
</dbReference>
<accession>A0A2R6XL15</accession>
<feature type="region of interest" description="Disordered" evidence="8">
    <location>
        <begin position="1"/>
        <end position="26"/>
    </location>
</feature>
<dbReference type="GO" id="GO:0005524">
    <property type="term" value="F:ATP binding"/>
    <property type="evidence" value="ECO:0007669"/>
    <property type="project" value="UniProtKB-UniRule"/>
</dbReference>
<dbReference type="SUPFAM" id="SSF56112">
    <property type="entry name" value="Protein kinase-like (PK-like)"/>
    <property type="match status" value="1"/>
</dbReference>
<evidence type="ECO:0000256" key="3">
    <source>
        <dbReference type="ARBA" id="ARBA00022741"/>
    </source>
</evidence>
<keyword evidence="4" id="KW-0418">Kinase</keyword>
<dbReference type="InterPro" id="IPR051681">
    <property type="entry name" value="Ser/Thr_Kinases-Pseudokinases"/>
</dbReference>
<evidence type="ECO:0000313" key="10">
    <source>
        <dbReference type="EMBL" id="PTQ46803.1"/>
    </source>
</evidence>
<protein>
    <recommendedName>
        <fullName evidence="9">Protein kinase domain-containing protein</fullName>
    </recommendedName>
</protein>
<gene>
    <name evidence="10" type="ORF">MARPO_0010s0174</name>
</gene>
<keyword evidence="1 7" id="KW-0723">Serine/threonine-protein kinase</keyword>
<dbReference type="PROSITE" id="PS00108">
    <property type="entry name" value="PROTEIN_KINASE_ST"/>
    <property type="match status" value="1"/>
</dbReference>
<feature type="binding site" evidence="6">
    <location>
        <position position="161"/>
    </location>
    <ligand>
        <name>ATP</name>
        <dbReference type="ChEBI" id="CHEBI:30616"/>
    </ligand>
</feature>
<evidence type="ECO:0000256" key="6">
    <source>
        <dbReference type="PROSITE-ProRule" id="PRU10141"/>
    </source>
</evidence>
<keyword evidence="3 6" id="KW-0547">Nucleotide-binding</keyword>
<dbReference type="GO" id="GO:0007165">
    <property type="term" value="P:signal transduction"/>
    <property type="evidence" value="ECO:0000318"/>
    <property type="project" value="GO_Central"/>
</dbReference>
<dbReference type="InterPro" id="IPR008271">
    <property type="entry name" value="Ser/Thr_kinase_AS"/>
</dbReference>
<evidence type="ECO:0000256" key="8">
    <source>
        <dbReference type="SAM" id="MobiDB-lite"/>
    </source>
</evidence>
<feature type="compositionally biased region" description="Basic and acidic residues" evidence="8">
    <location>
        <begin position="1"/>
        <end position="18"/>
    </location>
</feature>
<evidence type="ECO:0000259" key="9">
    <source>
        <dbReference type="PROSITE" id="PS50011"/>
    </source>
</evidence>
<dbReference type="InterPro" id="IPR001245">
    <property type="entry name" value="Ser-Thr/Tyr_kinase_cat_dom"/>
</dbReference>
<dbReference type="PANTHER" id="PTHR44329:SF11">
    <property type="entry name" value="OS09G0443600 PROTEIN"/>
    <property type="match status" value="1"/>
</dbReference>
<evidence type="ECO:0000256" key="7">
    <source>
        <dbReference type="RuleBase" id="RU000304"/>
    </source>
</evidence>
<dbReference type="InterPro" id="IPR017441">
    <property type="entry name" value="Protein_kinase_ATP_BS"/>
</dbReference>
<sequence>METVEKSSEKSEAMDGTKDPAQVHQDEVDALRAKVAQLEHERDTQRDKKLAFKVQATRLGDALRACRELALEKGLDLRGVGVVEEKAASEAISEDTDAADTSKENGNSSKATPALTALRAEAEKHGWLIQPKIVELHEQLGHGATADIYRGQWHGLDVAVKCLRPTCFGENMEGVDVFVREVEVLSKQRHPYVLKLYATVLSPPEHAWIITEYLAKGTLMQWLHGTKKREWKRIIPLPPLIQRLQIATEISIGMQYLHGRNPVVMHRDLKPSNIFLDENLHVRIADFSFSRYKLSDKEVYTGETGTYLYMAPEVMRHDYYDEKCDIYSFAIMLCELVTGHPPYIDDYMTPVQIACGVADGSLRPTITEDVKPPLKSLITKSWDQIPSKRPTFAEITATLKIATNEAIQKAANPEPVEQSSIRHVHAAGEQIHDFFSGFLGKNHTITTPPSS</sequence>
<feature type="domain" description="Protein kinase" evidence="9">
    <location>
        <begin position="134"/>
        <end position="407"/>
    </location>
</feature>
<dbReference type="CDD" id="cd13999">
    <property type="entry name" value="STKc_MAP3K-like"/>
    <property type="match status" value="1"/>
</dbReference>
<dbReference type="GO" id="GO:0004674">
    <property type="term" value="F:protein serine/threonine kinase activity"/>
    <property type="evidence" value="ECO:0000318"/>
    <property type="project" value="GO_Central"/>
</dbReference>
<organism evidence="10 11">
    <name type="scientific">Marchantia polymorpha</name>
    <name type="common">Common liverwort</name>
    <name type="synonym">Marchantia aquatica</name>
    <dbReference type="NCBI Taxonomy" id="3197"/>
    <lineage>
        <taxon>Eukaryota</taxon>
        <taxon>Viridiplantae</taxon>
        <taxon>Streptophyta</taxon>
        <taxon>Embryophyta</taxon>
        <taxon>Marchantiophyta</taxon>
        <taxon>Marchantiopsida</taxon>
        <taxon>Marchantiidae</taxon>
        <taxon>Marchantiales</taxon>
        <taxon>Marchantiaceae</taxon>
        <taxon>Marchantia</taxon>
    </lineage>
</organism>
<keyword evidence="2" id="KW-0808">Transferase</keyword>
<evidence type="ECO:0000256" key="2">
    <source>
        <dbReference type="ARBA" id="ARBA00022679"/>
    </source>
</evidence>
<dbReference type="Gene3D" id="1.10.510.10">
    <property type="entry name" value="Transferase(Phosphotransferase) domain 1"/>
    <property type="match status" value="1"/>
</dbReference>